<feature type="compositionally biased region" description="Gly residues" evidence="1">
    <location>
        <begin position="27"/>
        <end position="37"/>
    </location>
</feature>
<comment type="caution">
    <text evidence="2">The sequence shown here is derived from an EMBL/GenBank/DDBJ whole genome shotgun (WGS) entry which is preliminary data.</text>
</comment>
<dbReference type="AlphaFoldDB" id="A0A8H7T3K6"/>
<gene>
    <name evidence="2" type="ORF">IFR04_015132</name>
</gene>
<name>A0A8H7T3K6_9HELO</name>
<feature type="non-terminal residue" evidence="2">
    <location>
        <position position="1"/>
    </location>
</feature>
<feature type="region of interest" description="Disordered" evidence="1">
    <location>
        <begin position="1"/>
        <end position="76"/>
    </location>
</feature>
<organism evidence="2 3">
    <name type="scientific">Cadophora malorum</name>
    <dbReference type="NCBI Taxonomy" id="108018"/>
    <lineage>
        <taxon>Eukaryota</taxon>
        <taxon>Fungi</taxon>
        <taxon>Dikarya</taxon>
        <taxon>Ascomycota</taxon>
        <taxon>Pezizomycotina</taxon>
        <taxon>Leotiomycetes</taxon>
        <taxon>Helotiales</taxon>
        <taxon>Ploettnerulaceae</taxon>
        <taxon>Cadophora</taxon>
    </lineage>
</organism>
<proteinExistence type="predicted"/>
<reference evidence="2" key="1">
    <citation type="submission" date="2021-02" db="EMBL/GenBank/DDBJ databases">
        <title>Genome sequence Cadophora malorum strain M34.</title>
        <authorList>
            <person name="Stefanovic E."/>
            <person name="Vu D."/>
            <person name="Scully C."/>
            <person name="Dijksterhuis J."/>
            <person name="Roader J."/>
            <person name="Houbraken J."/>
        </authorList>
    </citation>
    <scope>NUCLEOTIDE SEQUENCE</scope>
    <source>
        <strain evidence="2">M34</strain>
    </source>
</reference>
<sequence>TGRGEKDEESEWVTQSDLASQFNGDVNGNGGGYGGKGGGRRSSSSNRPTTAKSGGGAGSLSLSRDGSVGSKVGSVRKRLSRLTLGKKSSKASVLVGSVAEED</sequence>
<evidence type="ECO:0000313" key="3">
    <source>
        <dbReference type="Proteomes" id="UP000664132"/>
    </source>
</evidence>
<feature type="compositionally biased region" description="Polar residues" evidence="1">
    <location>
        <begin position="12"/>
        <end position="22"/>
    </location>
</feature>
<evidence type="ECO:0000313" key="2">
    <source>
        <dbReference type="EMBL" id="KAG4411743.1"/>
    </source>
</evidence>
<accession>A0A8H7T3K6</accession>
<keyword evidence="3" id="KW-1185">Reference proteome</keyword>
<dbReference type="Proteomes" id="UP000664132">
    <property type="component" value="Unassembled WGS sequence"/>
</dbReference>
<dbReference type="EMBL" id="JAFJYH010000444">
    <property type="protein sequence ID" value="KAG4411743.1"/>
    <property type="molecule type" value="Genomic_DNA"/>
</dbReference>
<evidence type="ECO:0000256" key="1">
    <source>
        <dbReference type="SAM" id="MobiDB-lite"/>
    </source>
</evidence>
<protein>
    <submittedName>
        <fullName evidence="2">Uncharacterized protein</fullName>
    </submittedName>
</protein>